<dbReference type="OrthoDB" id="1737781at2"/>
<feature type="repeat" description="TPR" evidence="3">
    <location>
        <begin position="181"/>
        <end position="214"/>
    </location>
</feature>
<reference evidence="4 5" key="1">
    <citation type="submission" date="2018-06" db="EMBL/GenBank/DDBJ databases">
        <authorList>
            <consortium name="Pathogen Informatics"/>
            <person name="Doyle S."/>
        </authorList>
    </citation>
    <scope>NUCLEOTIDE SEQUENCE [LARGE SCALE GENOMIC DNA]</scope>
    <source>
        <strain evidence="4 5">NCTC13149</strain>
    </source>
</reference>
<feature type="repeat" description="TPR" evidence="3">
    <location>
        <begin position="248"/>
        <end position="281"/>
    </location>
</feature>
<dbReference type="PROSITE" id="PS50005">
    <property type="entry name" value="TPR"/>
    <property type="match status" value="4"/>
</dbReference>
<dbReference type="InterPro" id="IPR011990">
    <property type="entry name" value="TPR-like_helical_dom_sf"/>
</dbReference>
<evidence type="ECO:0000313" key="4">
    <source>
        <dbReference type="EMBL" id="SUB57426.1"/>
    </source>
</evidence>
<dbReference type="NCBIfam" id="NF047558">
    <property type="entry name" value="TPR_END_plus"/>
    <property type="match status" value="1"/>
</dbReference>
<dbReference type="PANTHER" id="PTHR12558:SF13">
    <property type="entry name" value="CELL DIVISION CYCLE PROTEIN 27 HOMOLOG"/>
    <property type="match status" value="1"/>
</dbReference>
<protein>
    <submittedName>
        <fullName evidence="4">Photosystem I assembly protein Ycf3</fullName>
    </submittedName>
</protein>
<feature type="repeat" description="TPR" evidence="3">
    <location>
        <begin position="113"/>
        <end position="146"/>
    </location>
</feature>
<dbReference type="SUPFAM" id="SSF81901">
    <property type="entry name" value="HCP-like"/>
    <property type="match status" value="1"/>
</dbReference>
<gene>
    <name evidence="4" type="ORF">NCTC13149_01268</name>
</gene>
<organism evidence="4 5">
    <name type="scientific">Peptoniphilus lacrimalis</name>
    <dbReference type="NCBI Taxonomy" id="33031"/>
    <lineage>
        <taxon>Bacteria</taxon>
        <taxon>Bacillati</taxon>
        <taxon>Bacillota</taxon>
        <taxon>Tissierellia</taxon>
        <taxon>Tissierellales</taxon>
        <taxon>Peptoniphilaceae</taxon>
        <taxon>Peptoniphilus</taxon>
    </lineage>
</organism>
<feature type="repeat" description="TPR" evidence="3">
    <location>
        <begin position="147"/>
        <end position="180"/>
    </location>
</feature>
<evidence type="ECO:0000313" key="5">
    <source>
        <dbReference type="Proteomes" id="UP000255517"/>
    </source>
</evidence>
<dbReference type="STRING" id="1122949.GCA_000378725_01006"/>
<accession>A0A379C720</accession>
<evidence type="ECO:0000256" key="1">
    <source>
        <dbReference type="ARBA" id="ARBA00022737"/>
    </source>
</evidence>
<evidence type="ECO:0000256" key="3">
    <source>
        <dbReference type="PROSITE-ProRule" id="PRU00339"/>
    </source>
</evidence>
<keyword evidence="2 3" id="KW-0802">TPR repeat</keyword>
<dbReference type="Pfam" id="PF13181">
    <property type="entry name" value="TPR_8"/>
    <property type="match status" value="4"/>
</dbReference>
<name>A0A379C720_9FIRM</name>
<dbReference type="AlphaFoldDB" id="A0A379C720"/>
<dbReference type="RefSeq" id="WP_019034777.1">
    <property type="nucleotide sequence ID" value="NZ_UGSZ01000001.1"/>
</dbReference>
<dbReference type="SMART" id="SM00028">
    <property type="entry name" value="TPR"/>
    <property type="match status" value="7"/>
</dbReference>
<evidence type="ECO:0000256" key="2">
    <source>
        <dbReference type="ARBA" id="ARBA00022803"/>
    </source>
</evidence>
<dbReference type="Gene3D" id="1.25.40.10">
    <property type="entry name" value="Tetratricopeptide repeat domain"/>
    <property type="match status" value="3"/>
</dbReference>
<dbReference type="InterPro" id="IPR019734">
    <property type="entry name" value="TPR_rpt"/>
</dbReference>
<keyword evidence="1" id="KW-0677">Repeat</keyword>
<dbReference type="PANTHER" id="PTHR12558">
    <property type="entry name" value="CELL DIVISION CYCLE 16,23,27"/>
    <property type="match status" value="1"/>
</dbReference>
<dbReference type="EMBL" id="UGSZ01000001">
    <property type="protein sequence ID" value="SUB57426.1"/>
    <property type="molecule type" value="Genomic_DNA"/>
</dbReference>
<dbReference type="Proteomes" id="UP000255517">
    <property type="component" value="Unassembled WGS sequence"/>
</dbReference>
<dbReference type="Pfam" id="PF07719">
    <property type="entry name" value="TPR_2"/>
    <property type="match status" value="1"/>
</dbReference>
<dbReference type="PROSITE" id="PS50293">
    <property type="entry name" value="TPR_REGION"/>
    <property type="match status" value="1"/>
</dbReference>
<dbReference type="Pfam" id="PF13432">
    <property type="entry name" value="TPR_16"/>
    <property type="match status" value="1"/>
</dbReference>
<dbReference type="InterPro" id="IPR013105">
    <property type="entry name" value="TPR_2"/>
</dbReference>
<sequence length="300" mass="34992">MINSNKYYNYIIIANEFLYKEEYSKAKNAFIKALSNSESDKERIDAMYEIADINLLLKNYQDAFNNFKEILDLKNDEAGACYGLAISNDFLKGDYNFSIEYYKRAIEIDKNYDRAYFYLALIYDKLDRKDEAIECLKKCIEIDSYDYNSYNIIGAIYESKKEYEKALKYVKKSLNIKPGFGEGLFNMGVIYKALGNNDEALNYYKKAVGEFQSPYLFLNMSALYIEREDYKKAVSILLVGLSDFPNSVNLHYNLACSYKNLGKKDLALEELKTAIKLNRDAYDWAKEDLDLKNLVEVIKW</sequence>
<proteinExistence type="predicted"/>